<dbReference type="GO" id="GO:0003700">
    <property type="term" value="F:DNA-binding transcription factor activity"/>
    <property type="evidence" value="ECO:0007669"/>
    <property type="project" value="TreeGrafter"/>
</dbReference>
<dbReference type="RefSeq" id="WP_058854209.1">
    <property type="nucleotide sequence ID" value="NZ_BMMH01000003.1"/>
</dbReference>
<protein>
    <submittedName>
        <fullName evidence="6">TetR family transcriptional regulator</fullName>
    </submittedName>
</protein>
<evidence type="ECO:0000256" key="2">
    <source>
        <dbReference type="ARBA" id="ARBA00023125"/>
    </source>
</evidence>
<dbReference type="PROSITE" id="PS50977">
    <property type="entry name" value="HTH_TETR_2"/>
    <property type="match status" value="1"/>
</dbReference>
<keyword evidence="2 4" id="KW-0238">DNA-binding</keyword>
<reference evidence="6" key="2">
    <citation type="submission" date="2020-09" db="EMBL/GenBank/DDBJ databases">
        <authorList>
            <person name="Sun Q."/>
            <person name="Zhou Y."/>
        </authorList>
    </citation>
    <scope>NUCLEOTIDE SEQUENCE</scope>
    <source>
        <strain evidence="6">CGMCC 4.3508</strain>
    </source>
</reference>
<dbReference type="InterPro" id="IPR009057">
    <property type="entry name" value="Homeodomain-like_sf"/>
</dbReference>
<gene>
    <name evidence="6" type="ORF">GCM10011588_22000</name>
</gene>
<comment type="caution">
    <text evidence="6">The sequence shown here is derived from an EMBL/GenBank/DDBJ whole genome shotgun (WGS) entry which is preliminary data.</text>
</comment>
<keyword evidence="7" id="KW-1185">Reference proteome</keyword>
<dbReference type="PANTHER" id="PTHR30055">
    <property type="entry name" value="HTH-TYPE TRANSCRIPTIONAL REGULATOR RUTR"/>
    <property type="match status" value="1"/>
</dbReference>
<name>A0A917RH39_9NOCA</name>
<dbReference type="InterPro" id="IPR001647">
    <property type="entry name" value="HTH_TetR"/>
</dbReference>
<dbReference type="Proteomes" id="UP000638263">
    <property type="component" value="Unassembled WGS sequence"/>
</dbReference>
<evidence type="ECO:0000256" key="4">
    <source>
        <dbReference type="PROSITE-ProRule" id="PRU00335"/>
    </source>
</evidence>
<keyword evidence="3" id="KW-0804">Transcription</keyword>
<dbReference type="EMBL" id="BMMH01000003">
    <property type="protein sequence ID" value="GGL07133.1"/>
    <property type="molecule type" value="Genomic_DNA"/>
</dbReference>
<dbReference type="Gene3D" id="1.10.357.10">
    <property type="entry name" value="Tetracycline Repressor, domain 2"/>
    <property type="match status" value="1"/>
</dbReference>
<feature type="domain" description="HTH tetR-type" evidence="5">
    <location>
        <begin position="9"/>
        <end position="69"/>
    </location>
</feature>
<dbReference type="InterPro" id="IPR050109">
    <property type="entry name" value="HTH-type_TetR-like_transc_reg"/>
</dbReference>
<evidence type="ECO:0000256" key="3">
    <source>
        <dbReference type="ARBA" id="ARBA00023163"/>
    </source>
</evidence>
<evidence type="ECO:0000259" key="5">
    <source>
        <dbReference type="PROSITE" id="PS50977"/>
    </source>
</evidence>
<organism evidence="6 7">
    <name type="scientific">Nocardia jinanensis</name>
    <dbReference type="NCBI Taxonomy" id="382504"/>
    <lineage>
        <taxon>Bacteria</taxon>
        <taxon>Bacillati</taxon>
        <taxon>Actinomycetota</taxon>
        <taxon>Actinomycetes</taxon>
        <taxon>Mycobacteriales</taxon>
        <taxon>Nocardiaceae</taxon>
        <taxon>Nocardia</taxon>
    </lineage>
</organism>
<evidence type="ECO:0000313" key="6">
    <source>
        <dbReference type="EMBL" id="GGL07133.1"/>
    </source>
</evidence>
<dbReference type="SUPFAM" id="SSF46689">
    <property type="entry name" value="Homeodomain-like"/>
    <property type="match status" value="1"/>
</dbReference>
<dbReference type="Pfam" id="PF00440">
    <property type="entry name" value="TetR_N"/>
    <property type="match status" value="1"/>
</dbReference>
<keyword evidence="1" id="KW-0805">Transcription regulation</keyword>
<evidence type="ECO:0000313" key="7">
    <source>
        <dbReference type="Proteomes" id="UP000638263"/>
    </source>
</evidence>
<feature type="DNA-binding region" description="H-T-H motif" evidence="4">
    <location>
        <begin position="32"/>
        <end position="51"/>
    </location>
</feature>
<evidence type="ECO:0000256" key="1">
    <source>
        <dbReference type="ARBA" id="ARBA00023015"/>
    </source>
</evidence>
<dbReference type="PANTHER" id="PTHR30055:SF234">
    <property type="entry name" value="HTH-TYPE TRANSCRIPTIONAL REGULATOR BETI"/>
    <property type="match status" value="1"/>
</dbReference>
<sequence>MADSDATPSARRSEPLEAAYRYVLAHGLAEMSLRPLAKEIGSSPRVLLYLFGSKEGLVRALLARARSEELALLAAVDVPASGPPRDRLPRVAAVLWAWLSDPARRALLTLWLEGYVRSLVEPSGPWADFARETVADWLDVLAAAQPGRIRDTDQGRAERTRVLAVLRGALIDLLATGEDDRVGAAIRREFGAPALGELGVEPVVGASGE</sequence>
<accession>A0A917RH39</accession>
<dbReference type="AlphaFoldDB" id="A0A917RH39"/>
<dbReference type="GO" id="GO:0000976">
    <property type="term" value="F:transcription cis-regulatory region binding"/>
    <property type="evidence" value="ECO:0007669"/>
    <property type="project" value="TreeGrafter"/>
</dbReference>
<proteinExistence type="predicted"/>
<reference evidence="6" key="1">
    <citation type="journal article" date="2014" name="Int. J. Syst. Evol. Microbiol.">
        <title>Complete genome sequence of Corynebacterium casei LMG S-19264T (=DSM 44701T), isolated from a smear-ripened cheese.</title>
        <authorList>
            <consortium name="US DOE Joint Genome Institute (JGI-PGF)"/>
            <person name="Walter F."/>
            <person name="Albersmeier A."/>
            <person name="Kalinowski J."/>
            <person name="Ruckert C."/>
        </authorList>
    </citation>
    <scope>NUCLEOTIDE SEQUENCE</scope>
    <source>
        <strain evidence="6">CGMCC 4.3508</strain>
    </source>
</reference>